<comment type="subunit">
    <text evidence="6">Forms polymers.</text>
</comment>
<evidence type="ECO:0000256" key="1">
    <source>
        <dbReference type="ARBA" id="ARBA00022490"/>
    </source>
</evidence>
<evidence type="ECO:0000256" key="4">
    <source>
        <dbReference type="ARBA" id="ARBA00022960"/>
    </source>
</evidence>
<dbReference type="InterPro" id="IPR004000">
    <property type="entry name" value="Actin"/>
</dbReference>
<protein>
    <recommendedName>
        <fullName evidence="6">Cell shape-determining protein MreB</fullName>
    </recommendedName>
</protein>
<comment type="caution">
    <text evidence="7">The sequence shown here is derived from an EMBL/GenBank/DDBJ whole genome shotgun (WGS) entry which is preliminary data.</text>
</comment>
<evidence type="ECO:0000313" key="7">
    <source>
        <dbReference type="EMBL" id="MDK7187160.1"/>
    </source>
</evidence>
<dbReference type="GO" id="GO:0005737">
    <property type="term" value="C:cytoplasm"/>
    <property type="evidence" value="ECO:0007669"/>
    <property type="project" value="UniProtKB-SubCell"/>
</dbReference>
<dbReference type="PRINTS" id="PR01652">
    <property type="entry name" value="SHAPEPROTEIN"/>
</dbReference>
<comment type="function">
    <text evidence="6">Forms membrane-associated dynamic filaments that are essential for cell shape determination. Acts by regulating cell wall synthesis and cell elongation, and thus cell shape. A feedback loop between cell geometry and MreB localization may maintain elongated cell shape by targeting cell wall growth to regions of negative cell wall curvature.</text>
</comment>
<proteinExistence type="inferred from homology"/>
<dbReference type="PANTHER" id="PTHR42749:SF1">
    <property type="entry name" value="CELL SHAPE-DETERMINING PROTEIN MREB"/>
    <property type="match status" value="1"/>
</dbReference>
<accession>A0AAJ1V239</accession>
<dbReference type="InterPro" id="IPR043129">
    <property type="entry name" value="ATPase_NBD"/>
</dbReference>
<dbReference type="PANTHER" id="PTHR42749">
    <property type="entry name" value="CELL SHAPE-DETERMINING PROTEIN MREB"/>
    <property type="match status" value="1"/>
</dbReference>
<evidence type="ECO:0000256" key="3">
    <source>
        <dbReference type="ARBA" id="ARBA00022840"/>
    </source>
</evidence>
<dbReference type="EMBL" id="JASOOE010000006">
    <property type="protein sequence ID" value="MDK7187160.1"/>
    <property type="molecule type" value="Genomic_DNA"/>
</dbReference>
<organism evidence="7 8">
    <name type="scientific">Facklamia hominis</name>
    <dbReference type="NCBI Taxonomy" id="178214"/>
    <lineage>
        <taxon>Bacteria</taxon>
        <taxon>Bacillati</taxon>
        <taxon>Bacillota</taxon>
        <taxon>Bacilli</taxon>
        <taxon>Lactobacillales</taxon>
        <taxon>Aerococcaceae</taxon>
        <taxon>Facklamia</taxon>
    </lineage>
</organism>
<evidence type="ECO:0000313" key="8">
    <source>
        <dbReference type="Proteomes" id="UP001229251"/>
    </source>
</evidence>
<dbReference type="GO" id="GO:0000902">
    <property type="term" value="P:cell morphogenesis"/>
    <property type="evidence" value="ECO:0007669"/>
    <property type="project" value="InterPro"/>
</dbReference>
<name>A0AAJ1V239_9LACT</name>
<evidence type="ECO:0000256" key="5">
    <source>
        <dbReference type="ARBA" id="ARBA00023458"/>
    </source>
</evidence>
<keyword evidence="1 6" id="KW-0963">Cytoplasm</keyword>
<keyword evidence="2 6" id="KW-0547">Nucleotide-binding</keyword>
<dbReference type="Proteomes" id="UP001229251">
    <property type="component" value="Unassembled WGS sequence"/>
</dbReference>
<dbReference type="GO" id="GO:0008360">
    <property type="term" value="P:regulation of cell shape"/>
    <property type="evidence" value="ECO:0007669"/>
    <property type="project" value="UniProtKB-UniRule"/>
</dbReference>
<dbReference type="InterPro" id="IPR004753">
    <property type="entry name" value="MreB"/>
</dbReference>
<comment type="caution">
    <text evidence="6">Lacks conserved residue(s) required for the propagation of feature annotation.</text>
</comment>
<dbReference type="GO" id="GO:0005524">
    <property type="term" value="F:ATP binding"/>
    <property type="evidence" value="ECO:0007669"/>
    <property type="project" value="UniProtKB-KW"/>
</dbReference>
<comment type="similarity">
    <text evidence="5 6">Belongs to the FtsA/MreB family.</text>
</comment>
<dbReference type="SMART" id="SM00268">
    <property type="entry name" value="ACTIN"/>
    <property type="match status" value="1"/>
</dbReference>
<comment type="subcellular location">
    <subcellularLocation>
        <location evidence="6">Cytoplasm</location>
    </subcellularLocation>
    <text evidence="6">Membrane-associated.</text>
</comment>
<dbReference type="CDD" id="cd10225">
    <property type="entry name" value="ASKHA_NBD_MreB-like"/>
    <property type="match status" value="1"/>
</dbReference>
<evidence type="ECO:0000256" key="2">
    <source>
        <dbReference type="ARBA" id="ARBA00022741"/>
    </source>
</evidence>
<keyword evidence="3 6" id="KW-0067">ATP-binding</keyword>
<evidence type="ECO:0000256" key="6">
    <source>
        <dbReference type="HAMAP-Rule" id="MF_02207"/>
    </source>
</evidence>
<dbReference type="NCBIfam" id="NF010539">
    <property type="entry name" value="PRK13927.1"/>
    <property type="match status" value="1"/>
</dbReference>
<sequence length="340" mass="36844">MAIFGKERLGIDLGTANTVISVANKGIALREPSLLAVEKQTQKVVAFGREASRMEGRTSDNYELIHPLQHGAIAHFSYTKQMLAHFMSASLKYSYSKPEVVLTAPCDLSKVERKAIIDSIRDLGINRAMIVEAPYAVALAAGLEVEQARGKMVVDIGEGTTDIAVISYGETVKSLTLKQASGSMNDKIAQAVRNEHQLLIGDYTAETLKIVLGNALYETDDQDHLLVRGRSVAQGVPSQAKVSAALVAEAINEVIGQILLGIRQVLEQTPVELSADLLETGILLSGGGCLLKRLATRIEREIGIPVRSYDYPFDAAAIGAGKLFDQLNYQSKQIERQARL</sequence>
<dbReference type="Gene3D" id="3.30.420.40">
    <property type="match status" value="3"/>
</dbReference>
<feature type="binding site" evidence="6">
    <location>
        <begin position="15"/>
        <end position="17"/>
    </location>
    <ligand>
        <name>ATP</name>
        <dbReference type="ChEBI" id="CHEBI:30616"/>
    </ligand>
</feature>
<feature type="binding site" evidence="6">
    <location>
        <begin position="206"/>
        <end position="209"/>
    </location>
    <ligand>
        <name>ATP</name>
        <dbReference type="ChEBI" id="CHEBI:30616"/>
    </ligand>
</feature>
<dbReference type="Pfam" id="PF06723">
    <property type="entry name" value="MreB_Mbl"/>
    <property type="match status" value="1"/>
</dbReference>
<reference evidence="7" key="1">
    <citation type="submission" date="2023-05" db="EMBL/GenBank/DDBJ databases">
        <title>Cataloging the Phylogenetic Diversity of Human Bladder Bacteria.</title>
        <authorList>
            <person name="Du J."/>
        </authorList>
    </citation>
    <scope>NUCLEOTIDE SEQUENCE</scope>
    <source>
        <strain evidence="7">UMB1231</strain>
    </source>
</reference>
<dbReference type="SUPFAM" id="SSF53067">
    <property type="entry name" value="Actin-like ATPase domain"/>
    <property type="match status" value="2"/>
</dbReference>
<keyword evidence="4 6" id="KW-0133">Cell shape</keyword>
<dbReference type="AlphaFoldDB" id="A0AAJ1V239"/>
<dbReference type="RefSeq" id="WP_285065617.1">
    <property type="nucleotide sequence ID" value="NZ_JASOOE010000006.1"/>
</dbReference>
<dbReference type="InterPro" id="IPR056546">
    <property type="entry name" value="MreB_MamK-like"/>
</dbReference>
<dbReference type="HAMAP" id="MF_02207">
    <property type="entry name" value="MreB"/>
    <property type="match status" value="1"/>
</dbReference>
<gene>
    <name evidence="6" type="primary">mreB</name>
    <name evidence="7" type="ORF">QP433_04115</name>
</gene>